<keyword evidence="2" id="KW-0378">Hydrolase</keyword>
<name>Q23AW9_TETTS</name>
<dbReference type="SUPFAM" id="SSF53474">
    <property type="entry name" value="alpha/beta-Hydrolases"/>
    <property type="match status" value="1"/>
</dbReference>
<dbReference type="Gene3D" id="3.40.50.1820">
    <property type="entry name" value="alpha/beta hydrolase"/>
    <property type="match status" value="1"/>
</dbReference>
<reference evidence="3" key="1">
    <citation type="journal article" date="2006" name="PLoS Biol.">
        <title>Macronuclear genome sequence of the ciliate Tetrahymena thermophila, a model eukaryote.</title>
        <authorList>
            <person name="Eisen J.A."/>
            <person name="Coyne R.S."/>
            <person name="Wu M."/>
            <person name="Wu D."/>
            <person name="Thiagarajan M."/>
            <person name="Wortman J.R."/>
            <person name="Badger J.H."/>
            <person name="Ren Q."/>
            <person name="Amedeo P."/>
            <person name="Jones K.M."/>
            <person name="Tallon L.J."/>
            <person name="Delcher A.L."/>
            <person name="Salzberg S.L."/>
            <person name="Silva J.C."/>
            <person name="Haas B.J."/>
            <person name="Majoros W.H."/>
            <person name="Farzad M."/>
            <person name="Carlton J.M."/>
            <person name="Smith R.K. Jr."/>
            <person name="Garg J."/>
            <person name="Pearlman R.E."/>
            <person name="Karrer K.M."/>
            <person name="Sun L."/>
            <person name="Manning G."/>
            <person name="Elde N.C."/>
            <person name="Turkewitz A.P."/>
            <person name="Asai D.J."/>
            <person name="Wilkes D.E."/>
            <person name="Wang Y."/>
            <person name="Cai H."/>
            <person name="Collins K."/>
            <person name="Stewart B.A."/>
            <person name="Lee S.R."/>
            <person name="Wilamowska K."/>
            <person name="Weinberg Z."/>
            <person name="Ruzzo W.L."/>
            <person name="Wloga D."/>
            <person name="Gaertig J."/>
            <person name="Frankel J."/>
            <person name="Tsao C.-C."/>
            <person name="Gorovsky M.A."/>
            <person name="Keeling P.J."/>
            <person name="Waller R.F."/>
            <person name="Patron N.J."/>
            <person name="Cherry J.M."/>
            <person name="Stover N.A."/>
            <person name="Krieger C.J."/>
            <person name="del Toro C."/>
            <person name="Ryder H.F."/>
            <person name="Williamson S.C."/>
            <person name="Barbeau R.A."/>
            <person name="Hamilton E.P."/>
            <person name="Orias E."/>
        </authorList>
    </citation>
    <scope>NUCLEOTIDE SEQUENCE [LARGE SCALE GENOMIC DNA]</scope>
    <source>
        <strain evidence="3">SB210</strain>
    </source>
</reference>
<gene>
    <name evidence="2" type="ORF">TTHERM_00654080</name>
</gene>
<dbReference type="Proteomes" id="UP000009168">
    <property type="component" value="Unassembled WGS sequence"/>
</dbReference>
<evidence type="ECO:0000313" key="3">
    <source>
        <dbReference type="Proteomes" id="UP000009168"/>
    </source>
</evidence>
<accession>Q23AW9</accession>
<dbReference type="InParanoid" id="Q23AW9"/>
<dbReference type="GeneID" id="7825418"/>
<organism evidence="2 3">
    <name type="scientific">Tetrahymena thermophila (strain SB210)</name>
    <dbReference type="NCBI Taxonomy" id="312017"/>
    <lineage>
        <taxon>Eukaryota</taxon>
        <taxon>Sar</taxon>
        <taxon>Alveolata</taxon>
        <taxon>Ciliophora</taxon>
        <taxon>Intramacronucleata</taxon>
        <taxon>Oligohymenophorea</taxon>
        <taxon>Hymenostomatida</taxon>
        <taxon>Tetrahymenina</taxon>
        <taxon>Tetrahymenidae</taxon>
        <taxon>Tetrahymena</taxon>
    </lineage>
</organism>
<dbReference type="FunCoup" id="Q23AW9">
    <property type="interactions" value="9"/>
</dbReference>
<proteinExistence type="predicted"/>
<dbReference type="eggNOG" id="KOG1455">
    <property type="taxonomic scope" value="Eukaryota"/>
</dbReference>
<dbReference type="PANTHER" id="PTHR11614">
    <property type="entry name" value="PHOSPHOLIPASE-RELATED"/>
    <property type="match status" value="1"/>
</dbReference>
<dbReference type="STRING" id="312017.Q23AW9"/>
<evidence type="ECO:0000259" key="1">
    <source>
        <dbReference type="Pfam" id="PF12146"/>
    </source>
</evidence>
<dbReference type="InterPro" id="IPR051044">
    <property type="entry name" value="MAG_DAG_Lipase"/>
</dbReference>
<dbReference type="HOGENOM" id="CLU_026209_7_2_1"/>
<sequence>MLRLLGSLCGLSEPSIWRTVFPEKLTQDQENQYQDTLKLEPTERLPNPLGNSKYPIENDIEFYSVQFSEQKKNKLNTYRYPVRENIEKKAICIFFHGYNSHIGQSAHIAEYLAQHGIEVVGYDYRGFGKSQGLRGYVPPLDSHMKDAIQYFKFISDQNQGKYPIFVSGLSLGGLTSFQLTLNKECQNKIKGMILFAPAIKDHPLYAKEFKLKLRIFGSIKPEKQIEPRKGYPVYRNMTVNEYLHNQDDLYYKGNTFIGSLKHLTEAQMIAEKQYDKIKVPFLLFMGGKDKLCDPRLAEQLQKQSPSKDKTVVYRENMWHGIWLEPEIEEFKVTFKDWVLQRV</sequence>
<keyword evidence="3" id="KW-1185">Reference proteome</keyword>
<dbReference type="KEGG" id="tet:TTHERM_00654080"/>
<dbReference type="GO" id="GO:0016787">
    <property type="term" value="F:hydrolase activity"/>
    <property type="evidence" value="ECO:0007669"/>
    <property type="project" value="UniProtKB-KW"/>
</dbReference>
<dbReference type="AlphaFoldDB" id="Q23AW9"/>
<dbReference type="RefSeq" id="XP_001013960.2">
    <property type="nucleotide sequence ID" value="XM_001013960.2"/>
</dbReference>
<dbReference type="EMBL" id="GG662720">
    <property type="protein sequence ID" value="EAR93715.2"/>
    <property type="molecule type" value="Genomic_DNA"/>
</dbReference>
<dbReference type="InterPro" id="IPR022742">
    <property type="entry name" value="Hydrolase_4"/>
</dbReference>
<dbReference type="OrthoDB" id="407812at2759"/>
<protein>
    <submittedName>
        <fullName evidence="2">Alpha/beta fold hydrolase</fullName>
    </submittedName>
</protein>
<evidence type="ECO:0000313" key="2">
    <source>
        <dbReference type="EMBL" id="EAR93715.2"/>
    </source>
</evidence>
<dbReference type="Pfam" id="PF12146">
    <property type="entry name" value="Hydrolase_4"/>
    <property type="match status" value="1"/>
</dbReference>
<feature type="domain" description="Serine aminopeptidase S33" evidence="1">
    <location>
        <begin position="87"/>
        <end position="326"/>
    </location>
</feature>
<dbReference type="InterPro" id="IPR029058">
    <property type="entry name" value="AB_hydrolase_fold"/>
</dbReference>